<dbReference type="AlphaFoldDB" id="A0A2K8UEU9"/>
<dbReference type="PANTHER" id="PTHR37525:SF1">
    <property type="entry name" value="UPF0175 PROTEIN SSL1255"/>
    <property type="match status" value="1"/>
</dbReference>
<accession>A0A2K8UEU9</accession>
<dbReference type="InterPro" id="IPR005368">
    <property type="entry name" value="UPF0175"/>
</dbReference>
<evidence type="ECO:0000313" key="3">
    <source>
        <dbReference type="Proteomes" id="UP000232638"/>
    </source>
</evidence>
<dbReference type="Proteomes" id="UP000232638">
    <property type="component" value="Chromosome"/>
</dbReference>
<sequence>MTQIVLNFDTGAMSALRKGPGQLAAEVKTAAVVRWYAEGRISQGKAAEILGISRARFLDELYRRRVPAVQTDIEELREELACLTG</sequence>
<evidence type="ECO:0000313" key="2">
    <source>
        <dbReference type="EMBL" id="AUB84072.1"/>
    </source>
</evidence>
<dbReference type="PANTHER" id="PTHR37525">
    <property type="entry name" value="UPF0175 PROTEIN SSL1255"/>
    <property type="match status" value="1"/>
</dbReference>
<evidence type="ECO:0000256" key="1">
    <source>
        <dbReference type="ARBA" id="ARBA00005651"/>
    </source>
</evidence>
<name>A0A2K8UEU9_9GAMM</name>
<dbReference type="OrthoDB" id="15200at2"/>
<gene>
    <name evidence="2" type="ORF">THSYN_26135</name>
</gene>
<dbReference type="RefSeq" id="WP_100921740.1">
    <property type="nucleotide sequence ID" value="NZ_CP020370.1"/>
</dbReference>
<protein>
    <submittedName>
        <fullName evidence="2">Uncharacterized protein</fullName>
    </submittedName>
</protein>
<dbReference type="KEGG" id="tsy:THSYN_26135"/>
<comment type="similarity">
    <text evidence="1">Belongs to the UPF0175 family.</text>
</comment>
<organism evidence="2 3">
    <name type="scientific">Candidatus Thiodictyon syntrophicum</name>
    <dbReference type="NCBI Taxonomy" id="1166950"/>
    <lineage>
        <taxon>Bacteria</taxon>
        <taxon>Pseudomonadati</taxon>
        <taxon>Pseudomonadota</taxon>
        <taxon>Gammaproteobacteria</taxon>
        <taxon>Chromatiales</taxon>
        <taxon>Chromatiaceae</taxon>
        <taxon>Thiodictyon</taxon>
    </lineage>
</organism>
<dbReference type="EMBL" id="CP020370">
    <property type="protein sequence ID" value="AUB84072.1"/>
    <property type="molecule type" value="Genomic_DNA"/>
</dbReference>
<dbReference type="InterPro" id="IPR052264">
    <property type="entry name" value="UPF0175_domain"/>
</dbReference>
<reference evidence="2 3" key="1">
    <citation type="submission" date="2017-03" db="EMBL/GenBank/DDBJ databases">
        <title>Complete genome sequence of Candidatus 'Thiodictyon syntrophicum' sp. nov. strain Cad16T, a photolithoautotroph purple sulfur bacterium isolated from an alpine meromictic lake.</title>
        <authorList>
            <person name="Luedin S.M."/>
            <person name="Pothier J.F."/>
            <person name="Danza F."/>
            <person name="Storelli N."/>
            <person name="Wittwer M."/>
            <person name="Tonolla M."/>
        </authorList>
    </citation>
    <scope>NUCLEOTIDE SEQUENCE [LARGE SCALE GENOMIC DNA]</scope>
    <source>
        <strain evidence="2 3">Cad16T</strain>
    </source>
</reference>
<dbReference type="Pfam" id="PF03683">
    <property type="entry name" value="UPF0175"/>
    <property type="match status" value="1"/>
</dbReference>
<keyword evidence="3" id="KW-1185">Reference proteome</keyword>
<proteinExistence type="inferred from homology"/>